<name>A0A137RKQ5_9FLAO</name>
<dbReference type="OrthoDB" id="1142271at2"/>
<dbReference type="PATRIC" id="fig|1548749.3.peg.1091"/>
<dbReference type="RefSeq" id="WP_062620615.1">
    <property type="nucleotide sequence ID" value="NZ_JRWG01000002.1"/>
</dbReference>
<organism evidence="1 2">
    <name type="scientific">Aequorivita aquimaris</name>
    <dbReference type="NCBI Taxonomy" id="1548749"/>
    <lineage>
        <taxon>Bacteria</taxon>
        <taxon>Pseudomonadati</taxon>
        <taxon>Bacteroidota</taxon>
        <taxon>Flavobacteriia</taxon>
        <taxon>Flavobacteriales</taxon>
        <taxon>Flavobacteriaceae</taxon>
        <taxon>Aequorivita</taxon>
    </lineage>
</organism>
<sequence>MNTRFLLLVFFLLAFAKQEVYSQFGFSHEVGLITGPVVFYSDFGQRNDFETNAGNVGVGVGLIHYINFSYRADCNCYTRDKYFNDHFKIRTEIDYHKTNLEHFGRWVEPDQTSLFADQLRAMSGSVSVFEVGSQLEYFPLSIRDFAAGGYKIAPFISFGVHWVNFDPEVSSTFGPLNSPISTPDKYFNAFQQDPASTWAVVGSVGIRYKLTDLSDLMLDGRWHYYFSDWVDGLNPTFENNGTTPVPENKANEWIYWLNVGYIYYIN</sequence>
<dbReference type="NCBIfam" id="NF047659">
    <property type="entry name" value="THC0290_0291_fam"/>
    <property type="match status" value="1"/>
</dbReference>
<evidence type="ECO:0000313" key="2">
    <source>
        <dbReference type="Proteomes" id="UP000070138"/>
    </source>
</evidence>
<comment type="caution">
    <text evidence="1">The sequence shown here is derived from an EMBL/GenBank/DDBJ whole genome shotgun (WGS) entry which is preliminary data.</text>
</comment>
<gene>
    <name evidence="1" type="ORF">LS48_05185</name>
</gene>
<accession>A0A137RKQ5</accession>
<dbReference type="Gene3D" id="2.40.160.20">
    <property type="match status" value="1"/>
</dbReference>
<keyword evidence="2" id="KW-1185">Reference proteome</keyword>
<reference evidence="2" key="1">
    <citation type="submission" date="2014-10" db="EMBL/GenBank/DDBJ databases">
        <title>Genome sequencing of Vitellibacter sp. D-24.</title>
        <authorList>
            <person name="Thevarajoo S."/>
            <person name="Selvaratnam C."/>
            <person name="Goh K.M."/>
            <person name="Chong C.S."/>
        </authorList>
    </citation>
    <scope>NUCLEOTIDE SEQUENCE [LARGE SCALE GENOMIC DNA]</scope>
    <source>
        <strain evidence="2">D-24</strain>
    </source>
</reference>
<protein>
    <submittedName>
        <fullName evidence="1">Glutamate dehydrogenase</fullName>
    </submittedName>
</protein>
<dbReference type="Proteomes" id="UP000070138">
    <property type="component" value="Unassembled WGS sequence"/>
</dbReference>
<dbReference type="AlphaFoldDB" id="A0A137RKQ5"/>
<reference evidence="1 2" key="2">
    <citation type="journal article" date="2016" name="Int. J. Syst. Evol. Microbiol.">
        <title>Vitellibacter aquimaris sp. nov., a marine bacterium isolated from seawater.</title>
        <authorList>
            <person name="Thevarajoo S."/>
            <person name="Selvaratnam C."/>
            <person name="Goh K.M."/>
            <person name="Hong K.W."/>
            <person name="Chan X.Y."/>
            <person name="Chan K.G."/>
            <person name="Chong C.S."/>
        </authorList>
    </citation>
    <scope>NUCLEOTIDE SEQUENCE [LARGE SCALE GENOMIC DNA]</scope>
    <source>
        <strain evidence="1 2">D-24</strain>
    </source>
</reference>
<evidence type="ECO:0000313" key="1">
    <source>
        <dbReference type="EMBL" id="KXO00770.1"/>
    </source>
</evidence>
<dbReference type="EMBL" id="JRWG01000002">
    <property type="protein sequence ID" value="KXO00770.1"/>
    <property type="molecule type" value="Genomic_DNA"/>
</dbReference>
<dbReference type="STRING" id="1548749.LS48_05185"/>
<proteinExistence type="predicted"/>